<dbReference type="EC" id="4.3.3.6" evidence="7"/>
<accession>A0A178M4F5</accession>
<dbReference type="PIRSF" id="PIRSF005639">
    <property type="entry name" value="Glut_amidoT_SNO"/>
    <property type="match status" value="1"/>
</dbReference>
<dbReference type="PANTHER" id="PTHR31559">
    <property type="entry name" value="PYRIDOXAL 5'-PHOSPHATE SYNTHASE SUBUNIT SNO"/>
    <property type="match status" value="1"/>
</dbReference>
<organism evidence="10 11">
    <name type="scientific">Chloroflexus islandicus</name>
    <dbReference type="NCBI Taxonomy" id="1707952"/>
    <lineage>
        <taxon>Bacteria</taxon>
        <taxon>Bacillati</taxon>
        <taxon>Chloroflexota</taxon>
        <taxon>Chloroflexia</taxon>
        <taxon>Chloroflexales</taxon>
        <taxon>Chloroflexineae</taxon>
        <taxon>Chloroflexaceae</taxon>
        <taxon>Chloroflexus</taxon>
    </lineage>
</organism>
<feature type="binding site" evidence="7 9">
    <location>
        <begin position="137"/>
        <end position="138"/>
    </location>
    <ligand>
        <name>L-glutamine</name>
        <dbReference type="ChEBI" id="CHEBI:58359"/>
    </ligand>
</feature>
<keyword evidence="10" id="KW-0808">Transferase</keyword>
<dbReference type="PROSITE" id="PS51273">
    <property type="entry name" value="GATASE_TYPE_1"/>
    <property type="match status" value="1"/>
</dbReference>
<evidence type="ECO:0000256" key="4">
    <source>
        <dbReference type="ARBA" id="ARBA00022962"/>
    </source>
</evidence>
<keyword evidence="4 7" id="KW-0315">Glutamine amidotransferase</keyword>
<reference evidence="10 11" key="1">
    <citation type="submission" date="2016-04" db="EMBL/GenBank/DDBJ databases">
        <title>Chloroflexus islandicus sp. nov., a thermophilic filamentous anoxygenic phototrophic bacterium from geyser Strokkur (Iceland).</title>
        <authorList>
            <person name="Gaisin V.A."/>
            <person name="Kalashnikov A.M."/>
            <person name="Sukhacheva M.V."/>
            <person name="Grouzdev D.S."/>
            <person name="Ivanov T.M."/>
            <person name="Kuznetsov B."/>
            <person name="Gorlenko V.M."/>
        </authorList>
    </citation>
    <scope>NUCLEOTIDE SEQUENCE [LARGE SCALE GENOMIC DNA]</scope>
    <source>
        <strain evidence="11">isl-2</strain>
    </source>
</reference>
<evidence type="ECO:0000313" key="10">
    <source>
        <dbReference type="EMBL" id="OAN43621.1"/>
    </source>
</evidence>
<keyword evidence="11" id="KW-1185">Reference proteome</keyword>
<dbReference type="EMBL" id="LWQS01000079">
    <property type="protein sequence ID" value="OAN43621.1"/>
    <property type="molecule type" value="Genomic_DNA"/>
</dbReference>
<comment type="pathway">
    <text evidence="7">Cofactor biosynthesis; pyridoxal 5'-phosphate biosynthesis.</text>
</comment>
<dbReference type="NCBIfam" id="TIGR03800">
    <property type="entry name" value="PLP_synth_Pdx2"/>
    <property type="match status" value="1"/>
</dbReference>
<keyword evidence="2 7" id="KW-0378">Hydrolase</keyword>
<evidence type="ECO:0000256" key="3">
    <source>
        <dbReference type="ARBA" id="ARBA00022898"/>
    </source>
</evidence>
<dbReference type="STRING" id="1707952.A6A03_18395"/>
<dbReference type="EC" id="3.5.1.2" evidence="7"/>
<comment type="catalytic activity">
    <reaction evidence="7">
        <text>aldehydo-D-ribose 5-phosphate + D-glyceraldehyde 3-phosphate + L-glutamine = pyridoxal 5'-phosphate + L-glutamate + phosphate + 3 H2O + H(+)</text>
        <dbReference type="Rhea" id="RHEA:31507"/>
        <dbReference type="ChEBI" id="CHEBI:15377"/>
        <dbReference type="ChEBI" id="CHEBI:15378"/>
        <dbReference type="ChEBI" id="CHEBI:29985"/>
        <dbReference type="ChEBI" id="CHEBI:43474"/>
        <dbReference type="ChEBI" id="CHEBI:58273"/>
        <dbReference type="ChEBI" id="CHEBI:58359"/>
        <dbReference type="ChEBI" id="CHEBI:59776"/>
        <dbReference type="ChEBI" id="CHEBI:597326"/>
        <dbReference type="EC" id="4.3.3.6"/>
    </reaction>
</comment>
<evidence type="ECO:0000256" key="9">
    <source>
        <dbReference type="PIRSR" id="PIRSR005639-2"/>
    </source>
</evidence>
<sequence>MTVGVLALQGDFREHCAVLRRIGVEPVEVRLPRQLARVERLIIPGGESTTIGRLLVMYQMLEPIRERAGRDLAIWGTCAGAILLANEVVGQKQGGQPAIGAMNLTIQRNAYGSQLDSFEAPITMPIIGEAPLPGVFIRAPRIVALGQGCEAVGWLEDGSVVAARQGRLLATTFHPELTGDDRVHRLFLEL</sequence>
<evidence type="ECO:0000256" key="1">
    <source>
        <dbReference type="ARBA" id="ARBA00008345"/>
    </source>
</evidence>
<dbReference type="Gene3D" id="3.40.50.880">
    <property type="match status" value="1"/>
</dbReference>
<dbReference type="GO" id="GO:0006543">
    <property type="term" value="P:L-glutamine catabolic process"/>
    <property type="evidence" value="ECO:0007669"/>
    <property type="project" value="UniProtKB-UniRule"/>
</dbReference>
<dbReference type="GO" id="GO:0042823">
    <property type="term" value="P:pyridoxal phosphate biosynthetic process"/>
    <property type="evidence" value="ECO:0007669"/>
    <property type="project" value="UniProtKB-UniRule"/>
</dbReference>
<dbReference type="GO" id="GO:1903600">
    <property type="term" value="C:glutaminase complex"/>
    <property type="evidence" value="ECO:0007669"/>
    <property type="project" value="TreeGrafter"/>
</dbReference>
<dbReference type="PROSITE" id="PS01236">
    <property type="entry name" value="PDXT_SNO_1"/>
    <property type="match status" value="1"/>
</dbReference>
<dbReference type="InterPro" id="IPR021196">
    <property type="entry name" value="PdxT/SNO_CS"/>
</dbReference>
<comment type="subunit">
    <text evidence="7">In the presence of PdxS, forms a dodecamer of heterodimers. Only shows activity in the heterodimer.</text>
</comment>
<dbReference type="AlphaFoldDB" id="A0A178M4F5"/>
<dbReference type="GO" id="GO:0016740">
    <property type="term" value="F:transferase activity"/>
    <property type="evidence" value="ECO:0007669"/>
    <property type="project" value="UniProtKB-KW"/>
</dbReference>
<dbReference type="GO" id="GO:0008614">
    <property type="term" value="P:pyridoxine metabolic process"/>
    <property type="evidence" value="ECO:0007669"/>
    <property type="project" value="TreeGrafter"/>
</dbReference>
<dbReference type="Pfam" id="PF01174">
    <property type="entry name" value="SNO"/>
    <property type="match status" value="1"/>
</dbReference>
<dbReference type="GO" id="GO:0036381">
    <property type="term" value="F:pyridoxal 5'-phosphate synthase (glutamine hydrolysing) activity"/>
    <property type="evidence" value="ECO:0007669"/>
    <property type="project" value="UniProtKB-UniRule"/>
</dbReference>
<keyword evidence="5 7" id="KW-0456">Lyase</keyword>
<dbReference type="FunFam" id="3.40.50.880:FF:000041">
    <property type="entry name" value="Glutamine amidotransferase subunit pdxT, putative"/>
    <property type="match status" value="1"/>
</dbReference>
<feature type="active site" description="Charge relay system" evidence="7 8">
    <location>
        <position position="174"/>
    </location>
</feature>
<feature type="binding site" evidence="7 9">
    <location>
        <position position="108"/>
    </location>
    <ligand>
        <name>L-glutamine</name>
        <dbReference type="ChEBI" id="CHEBI:58359"/>
    </ligand>
</feature>
<dbReference type="CDD" id="cd01749">
    <property type="entry name" value="GATase1_PB"/>
    <property type="match status" value="1"/>
</dbReference>
<dbReference type="UniPathway" id="UPA00245"/>
<feature type="active site" description="Nucleophile" evidence="7 8">
    <location>
        <position position="78"/>
    </location>
</feature>
<dbReference type="OrthoDB" id="9810320at2"/>
<dbReference type="Proteomes" id="UP000078287">
    <property type="component" value="Unassembled WGS sequence"/>
</dbReference>
<dbReference type="InterPro" id="IPR029062">
    <property type="entry name" value="Class_I_gatase-like"/>
</dbReference>
<evidence type="ECO:0000256" key="2">
    <source>
        <dbReference type="ARBA" id="ARBA00022801"/>
    </source>
</evidence>
<feature type="binding site" evidence="7 9">
    <location>
        <begin position="46"/>
        <end position="48"/>
    </location>
    <ligand>
        <name>L-glutamine</name>
        <dbReference type="ChEBI" id="CHEBI:58359"/>
    </ligand>
</feature>
<dbReference type="PROSITE" id="PS51130">
    <property type="entry name" value="PDXT_SNO_2"/>
    <property type="match status" value="1"/>
</dbReference>
<name>A0A178M4F5_9CHLR</name>
<comment type="catalytic activity">
    <reaction evidence="6 7">
        <text>L-glutamine + H2O = L-glutamate + NH4(+)</text>
        <dbReference type="Rhea" id="RHEA:15889"/>
        <dbReference type="ChEBI" id="CHEBI:15377"/>
        <dbReference type="ChEBI" id="CHEBI:28938"/>
        <dbReference type="ChEBI" id="CHEBI:29985"/>
        <dbReference type="ChEBI" id="CHEBI:58359"/>
        <dbReference type="EC" id="3.5.1.2"/>
    </reaction>
</comment>
<dbReference type="SUPFAM" id="SSF52317">
    <property type="entry name" value="Class I glutamine amidotransferase-like"/>
    <property type="match status" value="1"/>
</dbReference>
<comment type="similarity">
    <text evidence="1 7">Belongs to the glutaminase PdxT/SNO family.</text>
</comment>
<evidence type="ECO:0000256" key="6">
    <source>
        <dbReference type="ARBA" id="ARBA00049534"/>
    </source>
</evidence>
<dbReference type="InterPro" id="IPR002161">
    <property type="entry name" value="PdxT/SNO"/>
</dbReference>
<dbReference type="GO" id="GO:0005829">
    <property type="term" value="C:cytosol"/>
    <property type="evidence" value="ECO:0007669"/>
    <property type="project" value="TreeGrafter"/>
</dbReference>
<protein>
    <recommendedName>
        <fullName evidence="7">Pyridoxal 5'-phosphate synthase subunit PdxT</fullName>
        <ecNumber evidence="7">4.3.3.6</ecNumber>
    </recommendedName>
    <alternativeName>
        <fullName evidence="7">Pdx2</fullName>
    </alternativeName>
    <alternativeName>
        <fullName evidence="7">Pyridoxal 5'-phosphate synthase glutaminase subunit</fullName>
        <ecNumber evidence="7">3.5.1.2</ecNumber>
    </alternativeName>
</protein>
<dbReference type="RefSeq" id="WP_066790142.1">
    <property type="nucleotide sequence ID" value="NZ_LWQS01000079.1"/>
</dbReference>
<feature type="active site" description="Charge relay system" evidence="7 8">
    <location>
        <position position="176"/>
    </location>
</feature>
<keyword evidence="3 7" id="KW-0663">Pyridoxal phosphate</keyword>
<evidence type="ECO:0000313" key="11">
    <source>
        <dbReference type="Proteomes" id="UP000078287"/>
    </source>
</evidence>
<gene>
    <name evidence="7" type="primary">pdxT</name>
    <name evidence="10" type="ORF">A6A03_18395</name>
</gene>
<evidence type="ECO:0000256" key="8">
    <source>
        <dbReference type="PIRSR" id="PIRSR005639-1"/>
    </source>
</evidence>
<proteinExistence type="inferred from homology"/>
<comment type="function">
    <text evidence="7">Catalyzes the hydrolysis of glutamine to glutamate and ammonia as part of the biosynthesis of pyridoxal 5'-phosphate. The resulting ammonia molecule is channeled to the active site of PdxS.</text>
</comment>
<dbReference type="PANTHER" id="PTHR31559:SF0">
    <property type="entry name" value="PYRIDOXAL 5'-PHOSPHATE SYNTHASE SUBUNIT SNO1-RELATED"/>
    <property type="match status" value="1"/>
</dbReference>
<dbReference type="HAMAP" id="MF_01615">
    <property type="entry name" value="PdxT"/>
    <property type="match status" value="1"/>
</dbReference>
<evidence type="ECO:0000256" key="7">
    <source>
        <dbReference type="HAMAP-Rule" id="MF_01615"/>
    </source>
</evidence>
<comment type="caution">
    <text evidence="10">The sequence shown here is derived from an EMBL/GenBank/DDBJ whole genome shotgun (WGS) entry which is preliminary data.</text>
</comment>
<dbReference type="GO" id="GO:0004359">
    <property type="term" value="F:glutaminase activity"/>
    <property type="evidence" value="ECO:0007669"/>
    <property type="project" value="UniProtKB-UniRule"/>
</dbReference>
<evidence type="ECO:0000256" key="5">
    <source>
        <dbReference type="ARBA" id="ARBA00023239"/>
    </source>
</evidence>